<feature type="transmembrane region" description="Helical" evidence="1">
    <location>
        <begin position="49"/>
        <end position="78"/>
    </location>
</feature>
<gene>
    <name evidence="2" type="ORF">AK40_6105</name>
</gene>
<reference evidence="2 3" key="1">
    <citation type="journal article" date="2015" name="Genome Announc.">
        <title>Complete genome sequences for 35 biothreat assay-relevant bacillus species.</title>
        <authorList>
            <person name="Johnson S.L."/>
            <person name="Daligault H.E."/>
            <person name="Davenport K.W."/>
            <person name="Jaissle J."/>
            <person name="Frey K.G."/>
            <person name="Ladner J.T."/>
            <person name="Broomall S.M."/>
            <person name="Bishop-Lilly K.A."/>
            <person name="Bruce D.C."/>
            <person name="Gibbons H.S."/>
            <person name="Coyne S.R."/>
            <person name="Lo C.C."/>
            <person name="Meincke L."/>
            <person name="Munk A.C."/>
            <person name="Koroleva G.I."/>
            <person name="Rosenzweig C.N."/>
            <person name="Palacios G.F."/>
            <person name="Redden C.L."/>
            <person name="Minogue T.D."/>
            <person name="Chain P.S."/>
        </authorList>
    </citation>
    <scope>NUCLEOTIDE SEQUENCE [LARGE SCALE GENOMIC DNA]</scope>
    <source>
        <strain evidence="2 3">03BB108</strain>
    </source>
</reference>
<name>A0AAN0SRG1_BACCE</name>
<feature type="transmembrane region" description="Helical" evidence="1">
    <location>
        <begin position="223"/>
        <end position="243"/>
    </location>
</feature>
<dbReference type="Proteomes" id="UP000031861">
    <property type="component" value="Plasmid pBFI_3"/>
</dbReference>
<proteinExistence type="predicted"/>
<keyword evidence="2" id="KW-0614">Plasmid</keyword>
<keyword evidence="1" id="KW-1133">Transmembrane helix</keyword>
<geneLocation type="plasmid" evidence="2 3">
    <name>pBFI_3</name>
</geneLocation>
<evidence type="ECO:0000313" key="3">
    <source>
        <dbReference type="Proteomes" id="UP000031861"/>
    </source>
</evidence>
<evidence type="ECO:0000256" key="1">
    <source>
        <dbReference type="SAM" id="Phobius"/>
    </source>
</evidence>
<dbReference type="RefSeq" id="WP_001996311.1">
    <property type="nucleotide sequence ID" value="NZ_CP009640.1"/>
</dbReference>
<organism evidence="2 3">
    <name type="scientific">Bacillus cereus 03BB108</name>
    <dbReference type="NCBI Taxonomy" id="451709"/>
    <lineage>
        <taxon>Bacteria</taxon>
        <taxon>Bacillati</taxon>
        <taxon>Bacillota</taxon>
        <taxon>Bacilli</taxon>
        <taxon>Bacillales</taxon>
        <taxon>Bacillaceae</taxon>
        <taxon>Bacillus</taxon>
        <taxon>Bacillus cereus group</taxon>
    </lineage>
</organism>
<keyword evidence="1" id="KW-0812">Transmembrane</keyword>
<dbReference type="EMBL" id="CP009640">
    <property type="protein sequence ID" value="AJI09075.1"/>
    <property type="molecule type" value="Genomic_DNA"/>
</dbReference>
<accession>A0AAN0SRG1</accession>
<keyword evidence="1" id="KW-0472">Membrane</keyword>
<sequence length="249" mass="29016">MRIVAATNTKKNRYNRLFAEEKLYDMLEEMGNTKAMIDNFQKKRIKQTLLMVVIGFFMGLFLSKWCYLLAVGLPFFFYRSKYNHVMKMYHAFKFERHLSFIKFMRLLIPYLKESEGGTSLYQILRKILKRTENPVDVNSIAKFMSELTDKPNDIQPFTDFAIRSSGTDMSVLFMQTIYDFQQNSYDTNVIDELGKIASAELQRAINEIVAFKLKRFSFFPTKIVMSSFLIVIGYAAAILVYNLSTISLG</sequence>
<evidence type="ECO:0000313" key="2">
    <source>
        <dbReference type="EMBL" id="AJI09075.1"/>
    </source>
</evidence>
<protein>
    <submittedName>
        <fullName evidence="2">Uncharacterized protein</fullName>
    </submittedName>
</protein>
<dbReference type="AlphaFoldDB" id="A0AAN0SRG1"/>